<protein>
    <submittedName>
        <fullName evidence="2">Uncharacterized protein</fullName>
    </submittedName>
</protein>
<organism evidence="2 3">
    <name type="scientific">Rhodopirellula baltica (strain DSM 10527 / NCIMB 13988 / SH1)</name>
    <dbReference type="NCBI Taxonomy" id="243090"/>
    <lineage>
        <taxon>Bacteria</taxon>
        <taxon>Pseudomonadati</taxon>
        <taxon>Planctomycetota</taxon>
        <taxon>Planctomycetia</taxon>
        <taxon>Pirellulales</taxon>
        <taxon>Pirellulaceae</taxon>
        <taxon>Rhodopirellula</taxon>
    </lineage>
</organism>
<sequence>MSWTSKPELCVDHSLTSRHQSSNSFGAFKPTSSLRNLDRDRPEVSDSILVIHVSQAHQKTLTRRRTKWM</sequence>
<accession>Q7UEJ6</accession>
<dbReference type="KEGG" id="rba:RB11296"/>
<feature type="region of interest" description="Disordered" evidence="1">
    <location>
        <begin position="14"/>
        <end position="37"/>
    </location>
</feature>
<dbReference type="HOGENOM" id="CLU_2773160_0_0_0"/>
<dbReference type="EMBL" id="BX294153">
    <property type="protein sequence ID" value="CAD79039.1"/>
    <property type="molecule type" value="Genomic_DNA"/>
</dbReference>
<dbReference type="Proteomes" id="UP000001025">
    <property type="component" value="Chromosome"/>
</dbReference>
<name>Q7UEJ6_RHOBA</name>
<evidence type="ECO:0000256" key="1">
    <source>
        <dbReference type="SAM" id="MobiDB-lite"/>
    </source>
</evidence>
<evidence type="ECO:0000313" key="3">
    <source>
        <dbReference type="Proteomes" id="UP000001025"/>
    </source>
</evidence>
<dbReference type="EnsemblBacteria" id="CAD79039">
    <property type="protein sequence ID" value="CAD79039"/>
    <property type="gene ID" value="RB11296"/>
</dbReference>
<dbReference type="InParanoid" id="Q7UEJ6"/>
<dbReference type="AlphaFoldDB" id="Q7UEJ6"/>
<proteinExistence type="predicted"/>
<keyword evidence="3" id="KW-1185">Reference proteome</keyword>
<evidence type="ECO:0000313" key="2">
    <source>
        <dbReference type="EMBL" id="CAD79039.1"/>
    </source>
</evidence>
<reference evidence="2 3" key="1">
    <citation type="journal article" date="2003" name="Proc. Natl. Acad. Sci. U.S.A.">
        <title>Complete genome sequence of the marine planctomycete Pirellula sp. strain 1.</title>
        <authorList>
            <person name="Gloeckner F.O."/>
            <person name="Kube M."/>
            <person name="Bauer M."/>
            <person name="Teeling H."/>
            <person name="Lombardot T."/>
            <person name="Ludwig W."/>
            <person name="Gade D."/>
            <person name="Beck A."/>
            <person name="Borzym K."/>
            <person name="Heitmann K."/>
            <person name="Rabus R."/>
            <person name="Schlesner H."/>
            <person name="Amann R."/>
            <person name="Reinhardt R."/>
        </authorList>
    </citation>
    <scope>NUCLEOTIDE SEQUENCE [LARGE SCALE GENOMIC DNA]</scope>
    <source>
        <strain evidence="3">DSM 10527 / NCIMB 13988 / SH1</strain>
    </source>
</reference>
<gene>
    <name evidence="2" type="ordered locus">RB11296</name>
</gene>
<feature type="compositionally biased region" description="Polar residues" evidence="1">
    <location>
        <begin position="17"/>
        <end position="35"/>
    </location>
</feature>